<sequence length="185" mass="21534">MCYAWDIKDGDDIEVEAVMDERSYEWTGKLRIIQYRTLQSAQWRVIINIVEFWSHSTESILNELGIEAKHITKGYDTLSMVRFPEVDHLFGVTPDNADYVTVNHSAVDISNSWFVAKNIKAVMYHLGSEIQITPWFVRKDSSESNFNCIDRLVALVKENTDVDTYQYIKVGCPEDKSFYFAWIDK</sequence>
<dbReference type="Proteomes" id="UP000316733">
    <property type="component" value="Segment"/>
</dbReference>
<protein>
    <submittedName>
        <fullName evidence="1">Uncharacterized protein</fullName>
    </submittedName>
</protein>
<accession>A0A4Y5JU42</accession>
<dbReference type="EMBL" id="MK797984">
    <property type="protein sequence ID" value="QCG75935.1"/>
    <property type="molecule type" value="Genomic_DNA"/>
</dbReference>
<evidence type="ECO:0000313" key="1">
    <source>
        <dbReference type="EMBL" id="QCG75935.1"/>
    </source>
</evidence>
<organism evidence="1 2">
    <name type="scientific">Pseudomonas phage vB_PaeM_PA5oct</name>
    <dbReference type="NCBI Taxonomy" id="2163605"/>
    <lineage>
        <taxon>Viruses</taxon>
        <taxon>Duplodnaviria</taxon>
        <taxon>Heunggongvirae</taxon>
        <taxon>Uroviricota</taxon>
        <taxon>Caudoviricetes</taxon>
        <taxon>Arenbergviridae</taxon>
        <taxon>Wroclawvirus</taxon>
        <taxon>Wroclawvirus PA5oct</taxon>
    </lineage>
</organism>
<evidence type="ECO:0000313" key="2">
    <source>
        <dbReference type="Proteomes" id="UP000316733"/>
    </source>
</evidence>
<proteinExistence type="predicted"/>
<reference evidence="2" key="1">
    <citation type="journal article" date="2020" name="bioRxiv">
        <title>Integrative omics analysis of Pseudomonas aeruginosa virus PA5oct highlights the molecular complexity of jumbo phages.</title>
        <authorList>
            <person name="Lood C."/>
            <person name="Danis-Wlodarczyk K."/>
            <person name="Blasdel B.G."/>
            <person name="Jang H.B."/>
            <person name="Vandenheuvel D."/>
            <person name="Briers Y."/>
            <person name="Noben J.-P."/>
            <person name="van Noort V."/>
            <person name="Drulis-Kawa Z."/>
            <person name="Lavigne R."/>
        </authorList>
    </citation>
    <scope>NUCLEOTIDE SEQUENCE [LARGE SCALE GENOMIC DNA]</scope>
</reference>
<name>A0A4Y5JU42_9CAUD</name>
<keyword evidence="2" id="KW-1185">Reference proteome</keyword>
<gene>
    <name evidence="1" type="ORF">EST35_0052</name>
</gene>